<evidence type="ECO:0000256" key="5">
    <source>
        <dbReference type="ARBA" id="ARBA00022692"/>
    </source>
</evidence>
<dbReference type="PANTHER" id="PTHR42837">
    <property type="entry name" value="REGULATOR OF SIGMA-E PROTEASE RSEP"/>
    <property type="match status" value="1"/>
</dbReference>
<sequence>MDSILTVVLFIVILGFLVFIHELGHFTAAKICKIPVDEFAIGFGPVVFSKKIRETVYRVRALPLGGFVSLEGEHSLNSPLGFRNRSFKVKFFVLIAGVTMNTIAAIFFLAIFLGTHNRIFFAEKYADYTFHNVEKSYEFFPINVISSDENYGWQGFSDEDSIVEVNGEKLESEEQFQSILDNNRGASIEITTLNVETLDLETKSVTIGQLPYDHYPIIIDAFSETSKVTQYLSVGDVVLSINGDYFDTRSEFKEKLDELQGTTADFLIIKADTDTEVTVSIPLPKKENGQILGAGFHHLEGIEYSVLSQAGKNTFFVQYKNNVAAPFSFTYDMTGYQLKSLGGLLSNAFNTGDFSEASQAVGGPIAVGGQVSEIVKYQLYDVLVILTALISLSFAVFNVLPIPALDGGQIAIAAVEALRGKKISDNIVNNINFAGFAFLMFLSLLIVIKDINQLNIIPGLIDTAKGVIGR</sequence>
<evidence type="ECO:0000256" key="3">
    <source>
        <dbReference type="ARBA" id="ARBA00007931"/>
    </source>
</evidence>
<evidence type="ECO:0000256" key="8">
    <source>
        <dbReference type="ARBA" id="ARBA00022989"/>
    </source>
</evidence>
<feature type="transmembrane region" description="Helical" evidence="11">
    <location>
        <begin position="427"/>
        <end position="448"/>
    </location>
</feature>
<organism evidence="13 14">
    <name type="scientific">Candidatus Dojkabacteria bacterium</name>
    <dbReference type="NCBI Taxonomy" id="2099670"/>
    <lineage>
        <taxon>Bacteria</taxon>
        <taxon>Candidatus Dojkabacteria</taxon>
    </lineage>
</organism>
<protein>
    <recommendedName>
        <fullName evidence="11">Zinc metalloprotease</fullName>
        <ecNumber evidence="11">3.4.24.-</ecNumber>
    </recommendedName>
</protein>
<keyword evidence="7 11" id="KW-0862">Zinc</keyword>
<evidence type="ECO:0000259" key="12">
    <source>
        <dbReference type="Pfam" id="PF02163"/>
    </source>
</evidence>
<keyword evidence="10 11" id="KW-0472">Membrane</keyword>
<feature type="transmembrane region" description="Helical" evidence="11">
    <location>
        <begin position="6"/>
        <end position="24"/>
    </location>
</feature>
<feature type="transmembrane region" description="Helical" evidence="11">
    <location>
        <begin position="91"/>
        <end position="113"/>
    </location>
</feature>
<feature type="domain" description="Peptidase M50" evidence="12">
    <location>
        <begin position="10"/>
        <end position="442"/>
    </location>
</feature>
<proteinExistence type="inferred from homology"/>
<comment type="similarity">
    <text evidence="3 11">Belongs to the peptidase M50B family.</text>
</comment>
<dbReference type="NCBIfam" id="TIGR00054">
    <property type="entry name" value="RIP metalloprotease RseP"/>
    <property type="match status" value="1"/>
</dbReference>
<gene>
    <name evidence="13" type="primary">rseP</name>
    <name evidence="13" type="ORF">KC678_04655</name>
</gene>
<evidence type="ECO:0000256" key="9">
    <source>
        <dbReference type="ARBA" id="ARBA00023049"/>
    </source>
</evidence>
<dbReference type="Proteomes" id="UP000775877">
    <property type="component" value="Unassembled WGS sequence"/>
</dbReference>
<dbReference type="InterPro" id="IPR008915">
    <property type="entry name" value="Peptidase_M50"/>
</dbReference>
<evidence type="ECO:0000256" key="2">
    <source>
        <dbReference type="ARBA" id="ARBA00004141"/>
    </source>
</evidence>
<dbReference type="PANTHER" id="PTHR42837:SF2">
    <property type="entry name" value="MEMBRANE METALLOPROTEASE ARASP2, CHLOROPLASTIC-RELATED"/>
    <property type="match status" value="1"/>
</dbReference>
<keyword evidence="5 11" id="KW-0812">Transmembrane</keyword>
<comment type="cofactor">
    <cofactor evidence="1 11">
        <name>Zn(2+)</name>
        <dbReference type="ChEBI" id="CHEBI:29105"/>
    </cofactor>
</comment>
<dbReference type="GO" id="GO:0016020">
    <property type="term" value="C:membrane"/>
    <property type="evidence" value="ECO:0007669"/>
    <property type="project" value="UniProtKB-SubCell"/>
</dbReference>
<reference evidence="13" key="2">
    <citation type="journal article" date="2021" name="Microbiome">
        <title>Successional dynamics and alternative stable states in a saline activated sludge microbial community over 9 years.</title>
        <authorList>
            <person name="Wang Y."/>
            <person name="Ye J."/>
            <person name="Ju F."/>
            <person name="Liu L."/>
            <person name="Boyd J.A."/>
            <person name="Deng Y."/>
            <person name="Parks D.H."/>
            <person name="Jiang X."/>
            <person name="Yin X."/>
            <person name="Woodcroft B.J."/>
            <person name="Tyson G.W."/>
            <person name="Hugenholtz P."/>
            <person name="Polz M.F."/>
            <person name="Zhang T."/>
        </authorList>
    </citation>
    <scope>NUCLEOTIDE SEQUENCE</scope>
    <source>
        <strain evidence="13">HKST-UBA13</strain>
    </source>
</reference>
<keyword evidence="4" id="KW-0645">Protease</keyword>
<feature type="transmembrane region" description="Helical" evidence="11">
    <location>
        <begin position="379"/>
        <end position="400"/>
    </location>
</feature>
<dbReference type="EMBL" id="JAGQLJ010000125">
    <property type="protein sequence ID" value="MCA9381531.1"/>
    <property type="molecule type" value="Genomic_DNA"/>
</dbReference>
<reference evidence="13" key="1">
    <citation type="submission" date="2020-04" db="EMBL/GenBank/DDBJ databases">
        <authorList>
            <person name="Zhang T."/>
        </authorList>
    </citation>
    <scope>NUCLEOTIDE SEQUENCE</scope>
    <source>
        <strain evidence="13">HKST-UBA13</strain>
    </source>
</reference>
<keyword evidence="9 11" id="KW-0482">Metalloprotease</keyword>
<evidence type="ECO:0000256" key="10">
    <source>
        <dbReference type="ARBA" id="ARBA00023136"/>
    </source>
</evidence>
<keyword evidence="8 11" id="KW-1133">Transmembrane helix</keyword>
<evidence type="ECO:0000256" key="6">
    <source>
        <dbReference type="ARBA" id="ARBA00022801"/>
    </source>
</evidence>
<comment type="subcellular location">
    <subcellularLocation>
        <location evidence="2">Membrane</location>
        <topology evidence="2">Multi-pass membrane protein</topology>
    </subcellularLocation>
</comment>
<comment type="caution">
    <text evidence="13">The sequence shown here is derived from an EMBL/GenBank/DDBJ whole genome shotgun (WGS) entry which is preliminary data.</text>
</comment>
<evidence type="ECO:0000313" key="13">
    <source>
        <dbReference type="EMBL" id="MCA9381531.1"/>
    </source>
</evidence>
<evidence type="ECO:0000313" key="14">
    <source>
        <dbReference type="Proteomes" id="UP000775877"/>
    </source>
</evidence>
<dbReference type="CDD" id="cd06163">
    <property type="entry name" value="S2P-M50_PDZ_RseP-like"/>
    <property type="match status" value="1"/>
</dbReference>
<dbReference type="AlphaFoldDB" id="A0A955L272"/>
<dbReference type="GO" id="GO:0006508">
    <property type="term" value="P:proteolysis"/>
    <property type="evidence" value="ECO:0007669"/>
    <property type="project" value="UniProtKB-KW"/>
</dbReference>
<evidence type="ECO:0000256" key="4">
    <source>
        <dbReference type="ARBA" id="ARBA00022670"/>
    </source>
</evidence>
<dbReference type="GO" id="GO:0004222">
    <property type="term" value="F:metalloendopeptidase activity"/>
    <property type="evidence" value="ECO:0007669"/>
    <property type="project" value="InterPro"/>
</dbReference>
<evidence type="ECO:0000256" key="7">
    <source>
        <dbReference type="ARBA" id="ARBA00022833"/>
    </source>
</evidence>
<keyword evidence="11" id="KW-0479">Metal-binding</keyword>
<dbReference type="Pfam" id="PF02163">
    <property type="entry name" value="Peptidase_M50"/>
    <property type="match status" value="1"/>
</dbReference>
<name>A0A955L272_9BACT</name>
<accession>A0A955L272</accession>
<keyword evidence="6 11" id="KW-0378">Hydrolase</keyword>
<dbReference type="GO" id="GO:0046872">
    <property type="term" value="F:metal ion binding"/>
    <property type="evidence" value="ECO:0007669"/>
    <property type="project" value="UniProtKB-KW"/>
</dbReference>
<evidence type="ECO:0000256" key="11">
    <source>
        <dbReference type="RuleBase" id="RU362031"/>
    </source>
</evidence>
<evidence type="ECO:0000256" key="1">
    <source>
        <dbReference type="ARBA" id="ARBA00001947"/>
    </source>
</evidence>
<dbReference type="InterPro" id="IPR004387">
    <property type="entry name" value="Pept_M50_Zn"/>
</dbReference>
<dbReference type="EC" id="3.4.24.-" evidence="11"/>